<reference evidence="7 8" key="1">
    <citation type="submission" date="2020-07" db="EMBL/GenBank/DDBJ databases">
        <title>Complete genome sequence of Chitinibacter sp. 2T18.</title>
        <authorList>
            <person name="Bae J.-W."/>
            <person name="Choi J.-W."/>
        </authorList>
    </citation>
    <scope>NUCLEOTIDE SEQUENCE [LARGE SCALE GENOMIC DNA]</scope>
    <source>
        <strain evidence="7 8">2T18</strain>
    </source>
</reference>
<organism evidence="7 8">
    <name type="scientific">Chitinibacter bivalviorum</name>
    <dbReference type="NCBI Taxonomy" id="2739434"/>
    <lineage>
        <taxon>Bacteria</taxon>
        <taxon>Pseudomonadati</taxon>
        <taxon>Pseudomonadota</taxon>
        <taxon>Betaproteobacteria</taxon>
        <taxon>Neisseriales</taxon>
        <taxon>Chitinibacteraceae</taxon>
        <taxon>Chitinibacter</taxon>
    </lineage>
</organism>
<dbReference type="EC" id="2.7.13.3" evidence="2"/>
<dbReference type="InterPro" id="IPR011990">
    <property type="entry name" value="TPR-like_helical_dom_sf"/>
</dbReference>
<dbReference type="Gene3D" id="1.25.40.10">
    <property type="entry name" value="Tetratricopeptide repeat domain"/>
    <property type="match status" value="2"/>
</dbReference>
<dbReference type="SUPFAM" id="SSF47384">
    <property type="entry name" value="Homodimeric domain of signal transducing histidine kinase"/>
    <property type="match status" value="1"/>
</dbReference>
<evidence type="ECO:0000256" key="1">
    <source>
        <dbReference type="ARBA" id="ARBA00000085"/>
    </source>
</evidence>
<dbReference type="Proteomes" id="UP000509597">
    <property type="component" value="Chromosome"/>
</dbReference>
<name>A0A7H9BP59_9NEIS</name>
<dbReference type="InterPro" id="IPR019734">
    <property type="entry name" value="TPR_rpt"/>
</dbReference>
<dbReference type="RefSeq" id="WP_179355615.1">
    <property type="nucleotide sequence ID" value="NZ_CP058627.1"/>
</dbReference>
<dbReference type="SMART" id="SM00387">
    <property type="entry name" value="HATPase_c"/>
    <property type="match status" value="1"/>
</dbReference>
<dbReference type="Pfam" id="PF01590">
    <property type="entry name" value="GAF"/>
    <property type="match status" value="1"/>
</dbReference>
<dbReference type="InterPro" id="IPR036890">
    <property type="entry name" value="HATPase_C_sf"/>
</dbReference>
<evidence type="ECO:0000313" key="7">
    <source>
        <dbReference type="EMBL" id="QLG89114.1"/>
    </source>
</evidence>
<dbReference type="AlphaFoldDB" id="A0A7H9BP59"/>
<feature type="coiled-coil region" evidence="5">
    <location>
        <begin position="517"/>
        <end position="544"/>
    </location>
</feature>
<dbReference type="SUPFAM" id="SSF55874">
    <property type="entry name" value="ATPase domain of HSP90 chaperone/DNA topoisomerase II/histidine kinase"/>
    <property type="match status" value="1"/>
</dbReference>
<dbReference type="InterPro" id="IPR003018">
    <property type="entry name" value="GAF"/>
</dbReference>
<dbReference type="PRINTS" id="PR00344">
    <property type="entry name" value="BCTRLSENSOR"/>
</dbReference>
<evidence type="ECO:0000313" key="8">
    <source>
        <dbReference type="Proteomes" id="UP000509597"/>
    </source>
</evidence>
<keyword evidence="3" id="KW-0597">Phosphoprotein</keyword>
<evidence type="ECO:0000256" key="3">
    <source>
        <dbReference type="ARBA" id="ARBA00022553"/>
    </source>
</evidence>
<dbReference type="InterPro" id="IPR036097">
    <property type="entry name" value="HisK_dim/P_sf"/>
</dbReference>
<feature type="repeat" description="TPR" evidence="4">
    <location>
        <begin position="89"/>
        <end position="122"/>
    </location>
</feature>
<dbReference type="Gene3D" id="3.30.565.10">
    <property type="entry name" value="Histidine kinase-like ATPase, C-terminal domain"/>
    <property type="match status" value="1"/>
</dbReference>
<dbReference type="InterPro" id="IPR003661">
    <property type="entry name" value="HisK_dim/P_dom"/>
</dbReference>
<dbReference type="SMART" id="SM00388">
    <property type="entry name" value="HisKA"/>
    <property type="match status" value="1"/>
</dbReference>
<evidence type="ECO:0000256" key="5">
    <source>
        <dbReference type="SAM" id="Coils"/>
    </source>
</evidence>
<dbReference type="EMBL" id="CP058627">
    <property type="protein sequence ID" value="QLG89114.1"/>
    <property type="molecule type" value="Genomic_DNA"/>
</dbReference>
<dbReference type="KEGG" id="chiz:HQ393_13165"/>
<keyword evidence="8" id="KW-1185">Reference proteome</keyword>
<keyword evidence="5" id="KW-0175">Coiled coil</keyword>
<dbReference type="InterPro" id="IPR004358">
    <property type="entry name" value="Sig_transdc_His_kin-like_C"/>
</dbReference>
<dbReference type="CDD" id="cd00082">
    <property type="entry name" value="HisKA"/>
    <property type="match status" value="1"/>
</dbReference>
<dbReference type="GO" id="GO:0000155">
    <property type="term" value="F:phosphorelay sensor kinase activity"/>
    <property type="evidence" value="ECO:0007669"/>
    <property type="project" value="InterPro"/>
</dbReference>
<dbReference type="SMART" id="SM00028">
    <property type="entry name" value="TPR"/>
    <property type="match status" value="6"/>
</dbReference>
<evidence type="ECO:0000259" key="6">
    <source>
        <dbReference type="PROSITE" id="PS50109"/>
    </source>
</evidence>
<dbReference type="Gene3D" id="3.30.450.40">
    <property type="match status" value="1"/>
</dbReference>
<sequence length="797" mass="89028">MLPLLQPFSSTPQFAKLIAQIELRLHNEREQAQQQLEALLRTSRAEHDAVGVIAAIEMLSQISYGNARIDLQYEALQMAQSHHLFDAEARLLQLIGKAYYASAQYREAIQSWARCLEVAELSQQYVTWVKAKVGLGQIYDALGDHHSAVKLHREAIARCEHLNDRWLLLQAHINLGVNLHKLRRSDEALDSFNFALDTARELKHADDEAEALMRLGEVHLSRQAFARAMTALDAAGVIAERTGYRWAWAQTLLLRAECLLKMARTNEALQLANQGLIVAEQAGAAHVRMRLLYLLSEICEQIGDLGTALQMQRQGQALDRKINQSTQLAPLEQVAKVAGLLQNSDQILLDLSSDPALEQGDIATLSYQLCLTACKVLNLAQASFWLWNDESLDCQVRTNALGELLKPGPRVAGEAFASLFDNLKSGEMIIAHSAGQHLYTWRWSEYALQAQDIQAILLVPVRLNEEFIAVLAFEHLGQQRNWLRDEIQHAHQLGLLAVRAMAQHRQNLDQQQIARLNTQLIEQNDQLETRVQERTRALSQASQKLIQAEKLAALGHLVAGFAHELNTPLGSILTAATTFSDNSREMNQQLQLGALKKSQVEQYIVEGLQIADLIERNAQRSSDLIRDLRQLSNERSTQAPESIVLATLLGEQVARLDGILRARHITVELAIARDVFLMSFRPELELIFQQLLQNSLLHGFTGAAGGVIQIHAQALHDGRLQIRYQDNGAGVSHELQKKIFEPFYTTQFGQGRSGLGLYQVYSIVHGKLGGEISLRSEVGQGLEITLTLPFEAPMTLA</sequence>
<dbReference type="InterPro" id="IPR003594">
    <property type="entry name" value="HATPase_dom"/>
</dbReference>
<dbReference type="PROSITE" id="PS50109">
    <property type="entry name" value="HIS_KIN"/>
    <property type="match status" value="1"/>
</dbReference>
<accession>A0A7H9BP59</accession>
<gene>
    <name evidence="7" type="ORF">HQ393_13165</name>
</gene>
<dbReference type="InterPro" id="IPR029016">
    <property type="entry name" value="GAF-like_dom_sf"/>
</dbReference>
<feature type="domain" description="Histidine kinase" evidence="6">
    <location>
        <begin position="560"/>
        <end position="792"/>
    </location>
</feature>
<proteinExistence type="predicted"/>
<dbReference type="InterPro" id="IPR005467">
    <property type="entry name" value="His_kinase_dom"/>
</dbReference>
<dbReference type="PANTHER" id="PTHR43065:SF47">
    <property type="match status" value="1"/>
</dbReference>
<dbReference type="SUPFAM" id="SSF48452">
    <property type="entry name" value="TPR-like"/>
    <property type="match status" value="1"/>
</dbReference>
<dbReference type="SUPFAM" id="SSF55781">
    <property type="entry name" value="GAF domain-like"/>
    <property type="match status" value="1"/>
</dbReference>
<evidence type="ECO:0000256" key="2">
    <source>
        <dbReference type="ARBA" id="ARBA00012438"/>
    </source>
</evidence>
<keyword evidence="4" id="KW-0802">TPR repeat</keyword>
<dbReference type="Gene3D" id="1.10.287.130">
    <property type="match status" value="1"/>
</dbReference>
<dbReference type="PANTHER" id="PTHR43065">
    <property type="entry name" value="SENSOR HISTIDINE KINASE"/>
    <property type="match status" value="1"/>
</dbReference>
<dbReference type="PROSITE" id="PS50005">
    <property type="entry name" value="TPR"/>
    <property type="match status" value="1"/>
</dbReference>
<dbReference type="Pfam" id="PF02518">
    <property type="entry name" value="HATPase_c"/>
    <property type="match status" value="1"/>
</dbReference>
<comment type="catalytic activity">
    <reaction evidence="1">
        <text>ATP + protein L-histidine = ADP + protein N-phospho-L-histidine.</text>
        <dbReference type="EC" id="2.7.13.3"/>
    </reaction>
</comment>
<protein>
    <recommendedName>
        <fullName evidence="2">histidine kinase</fullName>
        <ecNumber evidence="2">2.7.13.3</ecNumber>
    </recommendedName>
</protein>
<evidence type="ECO:0000256" key="4">
    <source>
        <dbReference type="PROSITE-ProRule" id="PRU00339"/>
    </source>
</evidence>
<dbReference type="CDD" id="cd00075">
    <property type="entry name" value="HATPase"/>
    <property type="match status" value="1"/>
</dbReference>